<accession>A0ABW5CTK9</accession>
<feature type="domain" description="Secretion system C-terminal sorting" evidence="3">
    <location>
        <begin position="837"/>
        <end position="905"/>
    </location>
</feature>
<dbReference type="Gene3D" id="2.60.120.260">
    <property type="entry name" value="Galactose-binding domain-like"/>
    <property type="match status" value="1"/>
</dbReference>
<evidence type="ECO:0000256" key="1">
    <source>
        <dbReference type="SAM" id="SignalP"/>
    </source>
</evidence>
<evidence type="ECO:0000313" key="5">
    <source>
        <dbReference type="Proteomes" id="UP001597374"/>
    </source>
</evidence>
<dbReference type="Gene3D" id="2.160.20.10">
    <property type="entry name" value="Single-stranded right-handed beta-helix, Pectin lyase-like"/>
    <property type="match status" value="2"/>
</dbReference>
<feature type="domain" description="Right handed beta helix" evidence="2">
    <location>
        <begin position="268"/>
        <end position="357"/>
    </location>
</feature>
<dbReference type="InterPro" id="IPR039448">
    <property type="entry name" value="Beta_helix"/>
</dbReference>
<dbReference type="PANTHER" id="PTHR36453:SF1">
    <property type="entry name" value="RIGHT HANDED BETA HELIX DOMAIN-CONTAINING PROTEIN"/>
    <property type="match status" value="1"/>
</dbReference>
<dbReference type="InterPro" id="IPR026444">
    <property type="entry name" value="Secre_tail"/>
</dbReference>
<organism evidence="4 5">
    <name type="scientific">Pontibacter ruber</name>
    <dbReference type="NCBI Taxonomy" id="1343895"/>
    <lineage>
        <taxon>Bacteria</taxon>
        <taxon>Pseudomonadati</taxon>
        <taxon>Bacteroidota</taxon>
        <taxon>Cytophagia</taxon>
        <taxon>Cytophagales</taxon>
        <taxon>Hymenobacteraceae</taxon>
        <taxon>Pontibacter</taxon>
    </lineage>
</organism>
<protein>
    <submittedName>
        <fullName evidence="4">Right-handed parallel beta-helix repeat-containing protein</fullName>
    </submittedName>
</protein>
<reference evidence="5" key="1">
    <citation type="journal article" date="2019" name="Int. J. Syst. Evol. Microbiol.">
        <title>The Global Catalogue of Microorganisms (GCM) 10K type strain sequencing project: providing services to taxonomists for standard genome sequencing and annotation.</title>
        <authorList>
            <consortium name="The Broad Institute Genomics Platform"/>
            <consortium name="The Broad Institute Genome Sequencing Center for Infectious Disease"/>
            <person name="Wu L."/>
            <person name="Ma J."/>
        </authorList>
    </citation>
    <scope>NUCLEOTIDE SEQUENCE [LARGE SCALE GENOMIC DNA]</scope>
    <source>
        <strain evidence="5">CGMCC 4.1782</strain>
    </source>
</reference>
<dbReference type="InterPro" id="IPR011050">
    <property type="entry name" value="Pectin_lyase_fold/virulence"/>
</dbReference>
<feature type="chain" id="PRO_5046519407" evidence="1">
    <location>
        <begin position="21"/>
        <end position="917"/>
    </location>
</feature>
<dbReference type="SMART" id="SM00710">
    <property type="entry name" value="PbH1"/>
    <property type="match status" value="6"/>
</dbReference>
<dbReference type="Pfam" id="PF18962">
    <property type="entry name" value="Por_Secre_tail"/>
    <property type="match status" value="1"/>
</dbReference>
<dbReference type="InterPro" id="IPR006626">
    <property type="entry name" value="PbH1"/>
</dbReference>
<dbReference type="InterPro" id="IPR012334">
    <property type="entry name" value="Pectin_lyas_fold"/>
</dbReference>
<dbReference type="SUPFAM" id="SSF51126">
    <property type="entry name" value="Pectin lyase-like"/>
    <property type="match status" value="1"/>
</dbReference>
<dbReference type="Pfam" id="PF13229">
    <property type="entry name" value="Beta_helix"/>
    <property type="match status" value="2"/>
</dbReference>
<keyword evidence="1" id="KW-0732">Signal</keyword>
<dbReference type="PANTHER" id="PTHR36453">
    <property type="entry name" value="SECRETED PROTEIN-RELATED"/>
    <property type="match status" value="1"/>
</dbReference>
<feature type="domain" description="Right handed beta helix" evidence="2">
    <location>
        <begin position="369"/>
        <end position="505"/>
    </location>
</feature>
<dbReference type="SUPFAM" id="SSF49785">
    <property type="entry name" value="Galactose-binding domain-like"/>
    <property type="match status" value="1"/>
</dbReference>
<evidence type="ECO:0000259" key="2">
    <source>
        <dbReference type="Pfam" id="PF13229"/>
    </source>
</evidence>
<dbReference type="Proteomes" id="UP001597374">
    <property type="component" value="Unassembled WGS sequence"/>
</dbReference>
<gene>
    <name evidence="4" type="ORF">ACFSKP_02535</name>
</gene>
<dbReference type="RefSeq" id="WP_250429479.1">
    <property type="nucleotide sequence ID" value="NZ_JALPRR010000002.1"/>
</dbReference>
<proteinExistence type="predicted"/>
<keyword evidence="5" id="KW-1185">Reference proteome</keyword>
<feature type="signal peptide" evidence="1">
    <location>
        <begin position="1"/>
        <end position="20"/>
    </location>
</feature>
<name>A0ABW5CTK9_9BACT</name>
<dbReference type="NCBIfam" id="TIGR04183">
    <property type="entry name" value="Por_Secre_tail"/>
    <property type="match status" value="1"/>
</dbReference>
<evidence type="ECO:0000313" key="4">
    <source>
        <dbReference type="EMBL" id="MFD2245113.1"/>
    </source>
</evidence>
<dbReference type="EMBL" id="JBHUIM010000001">
    <property type="protein sequence ID" value="MFD2245113.1"/>
    <property type="molecule type" value="Genomic_DNA"/>
</dbReference>
<comment type="caution">
    <text evidence="4">The sequence shown here is derived from an EMBL/GenBank/DDBJ whole genome shotgun (WGS) entry which is preliminary data.</text>
</comment>
<sequence length="917" mass="101582">MIRLFFIILVCSLFCGSARANSYYISTTLGNDSRTLTQAQNPATPWKTINKLNSVFDSLQPGDSVFFKCGDTFYGTIKVSKSGTSGRPIVFTSYGTGNKPVITSMIKLSKWVPLGNGVWESNHAALGPEVSTVLINSTAQEMGRFPNSNTGDKGYLTIDDFESNTSIIDHALPILPNWKGAEVVIRKKRWAIDRHKIISHKGTTIYYASSSQYNAKVGFGYFIQNHIKTLDRFGEWYYDPIMKKLYVHLGVSSPSENNIEVATLDNLVYLSNISHITLSNISFTGGNKDLLRIKNGGNLTISNCTIKFSGGDGVRVTNHTNFRIENSMISDVNGAGINLSRGNLNPVICANTVDNTGLFPGMGRNSILSGIGILCYGEGALIELNKVLNSGYNGIAIKLDEIIVKNNFISNFCSVKDDGGGIYTSNNSNKELKGAKIIGNIILNGIGAYQGTDADVSKAEGIYMDDDSHKAEIKENTVANCNRGMFLHNARMISASYNTFFNNEVQFAAKHDDLGEPIRNLLVEKNIFFSRLPTQLASHIETRLDDISSMGRFDYNYYVRPLDDEIVLYSVYRNLGEKINEHLALEDWKQRYGKDAHSQKSPIQIPAYSLNKIVSSNKFRAGSFTENDVKVWGNKSTLKWKNDGLLDGGYLEVMPTSKTSSITMNIGELDSNKKYILRYTAIAERSTSIGAYLRYGGTPFSAITPIIYKNISKTRRDYEVLLTPSVSQSPGTLVFTVDNTHTYYLDNIQLFEANADLINPDDYILFAYNNRSKPMKLTLNGDYIDVKNNKHSKVIELAPFSSVVLIQQSGNLEQKAATVSPISLSEESVTKSDSFNLFPNPTTEVLHISYNLPESSKANRASLLIVSVKGQLIKRVPLQVQANAIKASVDVSQLLGGTYIARLVWRNRILGKTFVKE</sequence>
<dbReference type="InterPro" id="IPR008979">
    <property type="entry name" value="Galactose-bd-like_sf"/>
</dbReference>
<evidence type="ECO:0000259" key="3">
    <source>
        <dbReference type="Pfam" id="PF18962"/>
    </source>
</evidence>